<gene>
    <name evidence="2" type="ORF">TWF506_003000</name>
</gene>
<accession>A0AAN8N8A8</accession>
<dbReference type="CDD" id="cd09917">
    <property type="entry name" value="F-box_SF"/>
    <property type="match status" value="1"/>
</dbReference>
<dbReference type="PROSITE" id="PS50181">
    <property type="entry name" value="FBOX"/>
    <property type="match status" value="1"/>
</dbReference>
<dbReference type="Pfam" id="PF00646">
    <property type="entry name" value="F-box"/>
    <property type="match status" value="1"/>
</dbReference>
<evidence type="ECO:0000313" key="3">
    <source>
        <dbReference type="Proteomes" id="UP001307849"/>
    </source>
</evidence>
<dbReference type="InterPro" id="IPR001810">
    <property type="entry name" value="F-box_dom"/>
</dbReference>
<name>A0AAN8N8A8_9PEZI</name>
<evidence type="ECO:0000259" key="1">
    <source>
        <dbReference type="PROSITE" id="PS50181"/>
    </source>
</evidence>
<keyword evidence="3" id="KW-1185">Reference proteome</keyword>
<dbReference type="Proteomes" id="UP001307849">
    <property type="component" value="Unassembled WGS sequence"/>
</dbReference>
<dbReference type="EMBL" id="JAVHJM010000011">
    <property type="protein sequence ID" value="KAK6502420.1"/>
    <property type="molecule type" value="Genomic_DNA"/>
</dbReference>
<dbReference type="AlphaFoldDB" id="A0AAN8N8A8"/>
<dbReference type="InterPro" id="IPR036047">
    <property type="entry name" value="F-box-like_dom_sf"/>
</dbReference>
<comment type="caution">
    <text evidence="2">The sequence shown here is derived from an EMBL/GenBank/DDBJ whole genome shotgun (WGS) entry which is preliminary data.</text>
</comment>
<sequence length="186" mass="21553">MPSNPGNKNILSLPTELQTKILLSLPIFDQVSASLTCALWQEILLSKQCLRTRYPPSGHDDIPSIHQILGGPVIVNQYPEFYFRCVVQTNGWGVTHYEVGPYGKIGYEKTHEWRQEMLNDGLPYITECRFLDEKVLSPFLEETVEYILKRTDEEFGPDLKHQNDVSSWFLKNDIFLTCFFEQDGKY</sequence>
<dbReference type="SUPFAM" id="SSF81383">
    <property type="entry name" value="F-box domain"/>
    <property type="match status" value="1"/>
</dbReference>
<organism evidence="2 3">
    <name type="scientific">Arthrobotrys conoides</name>
    <dbReference type="NCBI Taxonomy" id="74498"/>
    <lineage>
        <taxon>Eukaryota</taxon>
        <taxon>Fungi</taxon>
        <taxon>Dikarya</taxon>
        <taxon>Ascomycota</taxon>
        <taxon>Pezizomycotina</taxon>
        <taxon>Orbiliomycetes</taxon>
        <taxon>Orbiliales</taxon>
        <taxon>Orbiliaceae</taxon>
        <taxon>Arthrobotrys</taxon>
    </lineage>
</organism>
<reference evidence="2 3" key="1">
    <citation type="submission" date="2019-10" db="EMBL/GenBank/DDBJ databases">
        <authorList>
            <person name="Palmer J.M."/>
        </authorList>
    </citation>
    <scope>NUCLEOTIDE SEQUENCE [LARGE SCALE GENOMIC DNA]</scope>
    <source>
        <strain evidence="2 3">TWF506</strain>
    </source>
</reference>
<feature type="domain" description="F-box" evidence="1">
    <location>
        <begin position="7"/>
        <end position="53"/>
    </location>
</feature>
<protein>
    <recommendedName>
        <fullName evidence="1">F-box domain-containing protein</fullName>
    </recommendedName>
</protein>
<proteinExistence type="predicted"/>
<evidence type="ECO:0000313" key="2">
    <source>
        <dbReference type="EMBL" id="KAK6502420.1"/>
    </source>
</evidence>